<protein>
    <recommendedName>
        <fullName evidence="3">Flagellar protein FliT</fullName>
    </recommendedName>
</protein>
<dbReference type="STRING" id="207949.RED65_02689"/>
<dbReference type="RefSeq" id="WP_007019153.1">
    <property type="nucleotide sequence ID" value="NZ_CH724121.1"/>
</dbReference>
<dbReference type="AlphaFoldDB" id="Q1N021"/>
<proteinExistence type="predicted"/>
<reference evidence="1 2" key="1">
    <citation type="submission" date="2006-03" db="EMBL/GenBank/DDBJ databases">
        <authorList>
            <person name="Pinhassi J."/>
            <person name="Pedros-Alio C."/>
            <person name="Ferriera S."/>
            <person name="Johnson J."/>
            <person name="Kravitz S."/>
            <person name="Halpern A."/>
            <person name="Remington K."/>
            <person name="Beeson K."/>
            <person name="Tran B."/>
            <person name="Rogers Y.-H."/>
            <person name="Friedman R."/>
            <person name="Venter J.C."/>
        </authorList>
    </citation>
    <scope>NUCLEOTIDE SEQUENCE [LARGE SCALE GENOMIC DNA]</scope>
    <source>
        <strain evidence="1 2">RED65</strain>
    </source>
</reference>
<organism evidence="1 2">
    <name type="scientific">Bermanella marisrubri</name>
    <dbReference type="NCBI Taxonomy" id="207949"/>
    <lineage>
        <taxon>Bacteria</taxon>
        <taxon>Pseudomonadati</taxon>
        <taxon>Pseudomonadota</taxon>
        <taxon>Gammaproteobacteria</taxon>
        <taxon>Oceanospirillales</taxon>
        <taxon>Oceanospirillaceae</taxon>
        <taxon>Bermanella</taxon>
    </lineage>
</organism>
<dbReference type="Proteomes" id="UP000004263">
    <property type="component" value="Unassembled WGS sequence"/>
</dbReference>
<evidence type="ECO:0008006" key="3">
    <source>
        <dbReference type="Google" id="ProtNLM"/>
    </source>
</evidence>
<comment type="caution">
    <text evidence="1">The sequence shown here is derived from an EMBL/GenBank/DDBJ whole genome shotgun (WGS) entry which is preliminary data.</text>
</comment>
<dbReference type="HOGENOM" id="CLU_045082_0_0_6"/>
<evidence type="ECO:0000313" key="1">
    <source>
        <dbReference type="EMBL" id="EAT11542.1"/>
    </source>
</evidence>
<name>Q1N021_9GAMM</name>
<sequence>MFFVQERLQFFRPLTSKYREQLVECLRELYRQLYSSSHAGSAEYGQALSRDAILNIFSEALVRAPIIQDDEEDESRFKSHRELAGFILNVLLEHGWIEKQVDQATLQSSFSFTRHGRQFVEPFLEDRLTNQVARHRNTRNVRNMLESFLEHGEVYDLLDAYEYSERIISDFTDVISELDERKRDLVREMEGQMLVQKASDQFFDFMEKRFQPDLSVRLSADNVEKYRDQISELVDDIRQSPKAFKAKAEKRLRELLPDLVHENQSVLWTVLDDIEHRLKSACEHILPLVRKALQNFTKRADIIIRQMSYLASQKHNDVVSVCKQLASMNEEQQAEQLERVADLMSVPQVGFIDPQHVRLAPPRRRTVIDTQVDEGLESVDEDSRKELYVQQALDQAFFVNNNKVRSFMIDQFKHRDEVISHEIPIDNANDLLALAHVVSVGAVDNLSSEYHFELNWIERSEHEYFEQKDVFSIRLVKNDSAAA</sequence>
<dbReference type="EMBL" id="AAQH01000016">
    <property type="protein sequence ID" value="EAT11542.1"/>
    <property type="molecule type" value="Genomic_DNA"/>
</dbReference>
<dbReference type="Pfam" id="PF18982">
    <property type="entry name" value="JetA"/>
    <property type="match status" value="1"/>
</dbReference>
<gene>
    <name evidence="1" type="ORF">RED65_02689</name>
</gene>
<dbReference type="InterPro" id="IPR043773">
    <property type="entry name" value="JetA"/>
</dbReference>
<dbReference type="OrthoDB" id="8881537at2"/>
<accession>Q1N021</accession>
<keyword evidence="2" id="KW-1185">Reference proteome</keyword>
<evidence type="ECO:0000313" key="2">
    <source>
        <dbReference type="Proteomes" id="UP000004263"/>
    </source>
</evidence>